<gene>
    <name evidence="8" type="ORF">PT974_03817</name>
</gene>
<keyword evidence="9" id="KW-1185">Reference proteome</keyword>
<evidence type="ECO:0000256" key="2">
    <source>
        <dbReference type="ARBA" id="ARBA00022529"/>
    </source>
</evidence>
<dbReference type="InterPro" id="IPR002196">
    <property type="entry name" value="Glyco_hydro_24"/>
</dbReference>
<evidence type="ECO:0000256" key="3">
    <source>
        <dbReference type="ARBA" id="ARBA00022638"/>
    </source>
</evidence>
<dbReference type="Proteomes" id="UP001338125">
    <property type="component" value="Unassembled WGS sequence"/>
</dbReference>
<dbReference type="EMBL" id="JAVFKD010000004">
    <property type="protein sequence ID" value="KAK5995413.1"/>
    <property type="molecule type" value="Genomic_DNA"/>
</dbReference>
<evidence type="ECO:0000256" key="7">
    <source>
        <dbReference type="SAM" id="SignalP"/>
    </source>
</evidence>
<evidence type="ECO:0000256" key="5">
    <source>
        <dbReference type="ARBA" id="ARBA00023200"/>
    </source>
</evidence>
<feature type="chain" id="PRO_5047363357" evidence="7">
    <location>
        <begin position="20"/>
        <end position="184"/>
    </location>
</feature>
<dbReference type="Pfam" id="PF00959">
    <property type="entry name" value="Phage_lysozyme"/>
    <property type="match status" value="1"/>
</dbReference>
<dbReference type="InterPro" id="IPR023346">
    <property type="entry name" value="Lysozyme-like_dom_sf"/>
</dbReference>
<sequence>MVQASSLIILLGAALGAQACIGPPVNQATVDLVASFEGFVDHPYNDPTGHPTIGYGHLCADASCSDVKYPKPLSQADGKRLLAADMATAQNCITTITADPVTLNLNQYGALCSWAFNIGCGQAKSSSLIGRLNQGENPKTVIPNELPKWNKSNGQVLPGLTRRRQAEVDLANTATSAPALPANC</sequence>
<dbReference type="CDD" id="cd00737">
    <property type="entry name" value="lyz_endolysin_autolysin"/>
    <property type="match status" value="1"/>
</dbReference>
<dbReference type="PANTHER" id="PTHR38107">
    <property type="match status" value="1"/>
</dbReference>
<reference evidence="8 9" key="1">
    <citation type="submission" date="2024-01" db="EMBL/GenBank/DDBJ databases">
        <title>Complete genome of Cladobotryum mycophilum ATHUM6906.</title>
        <authorList>
            <person name="Christinaki A.C."/>
            <person name="Myridakis A.I."/>
            <person name="Kouvelis V.N."/>
        </authorList>
    </citation>
    <scope>NUCLEOTIDE SEQUENCE [LARGE SCALE GENOMIC DNA]</scope>
    <source>
        <strain evidence="8 9">ATHUM6906</strain>
    </source>
</reference>
<keyword evidence="7" id="KW-0732">Signal</keyword>
<comment type="caution">
    <text evidence="8">The sequence shown here is derived from an EMBL/GenBank/DDBJ whole genome shotgun (WGS) entry which is preliminary data.</text>
</comment>
<evidence type="ECO:0000256" key="4">
    <source>
        <dbReference type="ARBA" id="ARBA00022801"/>
    </source>
</evidence>
<feature type="signal peptide" evidence="7">
    <location>
        <begin position="1"/>
        <end position="19"/>
    </location>
</feature>
<keyword evidence="6" id="KW-0326">Glycosidase</keyword>
<keyword evidence="2" id="KW-0929">Antimicrobial</keyword>
<dbReference type="InterPro" id="IPR034690">
    <property type="entry name" value="Endolysin_T4_type"/>
</dbReference>
<keyword evidence="4" id="KW-0378">Hydrolase</keyword>
<dbReference type="HAMAP" id="MF_04110">
    <property type="entry name" value="ENDOLYSIN_T4"/>
    <property type="match status" value="1"/>
</dbReference>
<accession>A0ABR0STC7</accession>
<protein>
    <submittedName>
        <fullName evidence="8">Protein p15</fullName>
    </submittedName>
</protein>
<dbReference type="Gene3D" id="1.10.530.40">
    <property type="match status" value="1"/>
</dbReference>
<evidence type="ECO:0000313" key="8">
    <source>
        <dbReference type="EMBL" id="KAK5995413.1"/>
    </source>
</evidence>
<name>A0ABR0STC7_9HYPO</name>
<keyword evidence="3" id="KW-0081">Bacteriolytic enzyme</keyword>
<keyword evidence="5" id="KW-1035">Host cytoplasm</keyword>
<organism evidence="8 9">
    <name type="scientific">Cladobotryum mycophilum</name>
    <dbReference type="NCBI Taxonomy" id="491253"/>
    <lineage>
        <taxon>Eukaryota</taxon>
        <taxon>Fungi</taxon>
        <taxon>Dikarya</taxon>
        <taxon>Ascomycota</taxon>
        <taxon>Pezizomycotina</taxon>
        <taxon>Sordariomycetes</taxon>
        <taxon>Hypocreomycetidae</taxon>
        <taxon>Hypocreales</taxon>
        <taxon>Hypocreaceae</taxon>
        <taxon>Cladobotryum</taxon>
    </lineage>
</organism>
<dbReference type="SUPFAM" id="SSF53955">
    <property type="entry name" value="Lysozyme-like"/>
    <property type="match status" value="1"/>
</dbReference>
<evidence type="ECO:0000256" key="1">
    <source>
        <dbReference type="ARBA" id="ARBA00000632"/>
    </source>
</evidence>
<dbReference type="PANTHER" id="PTHR38107:SF3">
    <property type="entry name" value="LYSOZYME RRRD-RELATED"/>
    <property type="match status" value="1"/>
</dbReference>
<dbReference type="InterPro" id="IPR051018">
    <property type="entry name" value="Bacteriophage_GH24"/>
</dbReference>
<dbReference type="InterPro" id="IPR023347">
    <property type="entry name" value="Lysozyme_dom_sf"/>
</dbReference>
<comment type="catalytic activity">
    <reaction evidence="1">
        <text>Hydrolysis of (1-&gt;4)-beta-linkages between N-acetylmuramic acid and N-acetyl-D-glucosamine residues in a peptidoglycan and between N-acetyl-D-glucosamine residues in chitodextrins.</text>
        <dbReference type="EC" id="3.2.1.17"/>
    </reaction>
</comment>
<proteinExistence type="inferred from homology"/>
<evidence type="ECO:0000313" key="9">
    <source>
        <dbReference type="Proteomes" id="UP001338125"/>
    </source>
</evidence>
<evidence type="ECO:0000256" key="6">
    <source>
        <dbReference type="ARBA" id="ARBA00023295"/>
    </source>
</evidence>
<dbReference type="InterPro" id="IPR033907">
    <property type="entry name" value="Endolysin_autolysin"/>
</dbReference>